<sequence length="100" mass="10804">MSGQSVKGSPPHGSDRHVPALLPSLILAASQLVAMLKEHPEKGVYVKGLSMHTVHSVAQCEHIMEAGWKNRSVGYTLMNKDSSRSHSIFTISIEISAVGR</sequence>
<dbReference type="InterPro" id="IPR036961">
    <property type="entry name" value="Kinesin_motor_dom_sf"/>
</dbReference>
<evidence type="ECO:0000259" key="7">
    <source>
        <dbReference type="PROSITE" id="PS50067"/>
    </source>
</evidence>
<dbReference type="InterPro" id="IPR027640">
    <property type="entry name" value="Kinesin-like_fam"/>
</dbReference>
<dbReference type="Pfam" id="PF00225">
    <property type="entry name" value="Kinesin"/>
    <property type="match status" value="1"/>
</dbReference>
<organism evidence="8 9">
    <name type="scientific">Saguinus oedipus</name>
    <name type="common">Cotton-top tamarin</name>
    <name type="synonym">Oedipomidas oedipus</name>
    <dbReference type="NCBI Taxonomy" id="9490"/>
    <lineage>
        <taxon>Eukaryota</taxon>
        <taxon>Metazoa</taxon>
        <taxon>Chordata</taxon>
        <taxon>Craniata</taxon>
        <taxon>Vertebrata</taxon>
        <taxon>Euteleostomi</taxon>
        <taxon>Mammalia</taxon>
        <taxon>Eutheria</taxon>
        <taxon>Euarchontoglires</taxon>
        <taxon>Primates</taxon>
        <taxon>Haplorrhini</taxon>
        <taxon>Platyrrhini</taxon>
        <taxon>Cebidae</taxon>
        <taxon>Callitrichinae</taxon>
        <taxon>Saguinus</taxon>
    </lineage>
</organism>
<accession>A0ABQ9VCM5</accession>
<evidence type="ECO:0000313" key="8">
    <source>
        <dbReference type="EMBL" id="KAK2106102.1"/>
    </source>
</evidence>
<proteinExistence type="inferred from homology"/>
<evidence type="ECO:0000256" key="3">
    <source>
        <dbReference type="ARBA" id="ARBA00022741"/>
    </source>
</evidence>
<dbReference type="PANTHER" id="PTHR24115:SF576">
    <property type="entry name" value="KINESIN-LIKE PROTEIN KIF17"/>
    <property type="match status" value="1"/>
</dbReference>
<dbReference type="InterPro" id="IPR027417">
    <property type="entry name" value="P-loop_NTPase"/>
</dbReference>
<comment type="caution">
    <text evidence="8">The sequence shown here is derived from an EMBL/GenBank/DDBJ whole genome shotgun (WGS) entry which is preliminary data.</text>
</comment>
<comment type="similarity">
    <text evidence="6">Belongs to the TRAFAC class myosin-kinesin ATPase superfamily. Kinesin family.</text>
</comment>
<dbReference type="PROSITE" id="PS50067">
    <property type="entry name" value="KINESIN_MOTOR_2"/>
    <property type="match status" value="1"/>
</dbReference>
<dbReference type="SUPFAM" id="SSF52540">
    <property type="entry name" value="P-loop containing nucleoside triphosphate hydrolases"/>
    <property type="match status" value="1"/>
</dbReference>
<comment type="subcellular location">
    <subcellularLocation>
        <location evidence="1">Cytoplasm</location>
        <location evidence="1">Cytoskeleton</location>
    </subcellularLocation>
</comment>
<evidence type="ECO:0000256" key="1">
    <source>
        <dbReference type="ARBA" id="ARBA00004245"/>
    </source>
</evidence>
<dbReference type="Proteomes" id="UP001266305">
    <property type="component" value="Unassembled WGS sequence"/>
</dbReference>
<dbReference type="Gene3D" id="3.40.850.10">
    <property type="entry name" value="Kinesin motor domain"/>
    <property type="match status" value="1"/>
</dbReference>
<evidence type="ECO:0000313" key="9">
    <source>
        <dbReference type="Proteomes" id="UP001266305"/>
    </source>
</evidence>
<keyword evidence="3" id="KW-0547">Nucleotide-binding</keyword>
<feature type="domain" description="Kinesin motor" evidence="7">
    <location>
        <begin position="1"/>
        <end position="100"/>
    </location>
</feature>
<name>A0ABQ9VCM5_SAGOE</name>
<evidence type="ECO:0000256" key="4">
    <source>
        <dbReference type="ARBA" id="ARBA00022840"/>
    </source>
</evidence>
<evidence type="ECO:0000256" key="6">
    <source>
        <dbReference type="PROSITE-ProRule" id="PRU00283"/>
    </source>
</evidence>
<dbReference type="PANTHER" id="PTHR24115">
    <property type="entry name" value="KINESIN-RELATED"/>
    <property type="match status" value="1"/>
</dbReference>
<comment type="caution">
    <text evidence="6">Lacks conserved residue(s) required for the propagation of feature annotation.</text>
</comment>
<gene>
    <name evidence="8" type="primary">KIF17_4</name>
    <name evidence="8" type="ORF">P7K49_015616</name>
</gene>
<dbReference type="InterPro" id="IPR001752">
    <property type="entry name" value="Kinesin_motor_dom"/>
</dbReference>
<reference evidence="8 9" key="1">
    <citation type="submission" date="2023-05" db="EMBL/GenBank/DDBJ databases">
        <title>B98-5 Cell Line De Novo Hybrid Assembly: An Optical Mapping Approach.</title>
        <authorList>
            <person name="Kananen K."/>
            <person name="Auerbach J.A."/>
            <person name="Kautto E."/>
            <person name="Blachly J.S."/>
        </authorList>
    </citation>
    <scope>NUCLEOTIDE SEQUENCE [LARGE SCALE GENOMIC DNA]</scope>
    <source>
        <strain evidence="8">B95-8</strain>
        <tissue evidence="8">Cell line</tissue>
    </source>
</reference>
<keyword evidence="4" id="KW-0067">ATP-binding</keyword>
<keyword evidence="5" id="KW-0206">Cytoskeleton</keyword>
<evidence type="ECO:0000256" key="5">
    <source>
        <dbReference type="ARBA" id="ARBA00023212"/>
    </source>
</evidence>
<protein>
    <submittedName>
        <fullName evidence="8">Kinesin-like protein kif17</fullName>
    </submittedName>
</protein>
<evidence type="ECO:0000256" key="2">
    <source>
        <dbReference type="ARBA" id="ARBA00022490"/>
    </source>
</evidence>
<keyword evidence="2" id="KW-0963">Cytoplasm</keyword>
<dbReference type="EMBL" id="JASSZA010000007">
    <property type="protein sequence ID" value="KAK2106102.1"/>
    <property type="molecule type" value="Genomic_DNA"/>
</dbReference>
<keyword evidence="9" id="KW-1185">Reference proteome</keyword>